<keyword evidence="2" id="KW-1185">Reference proteome</keyword>
<name>A0A2I1IMP9_9ACTO</name>
<dbReference type="InterPro" id="IPR011335">
    <property type="entry name" value="Restrct_endonuc-II-like"/>
</dbReference>
<sequence length="125" mass="13969">MTPRKRSNASAKAAGRNFEKLVANYLAETVDDRIERRRQAGALDRGDIAAVRTKNGQRVVIECKNTTRPALAAWLKEAETERQNDNAAIGVIAHKRRGNNKPGEQLITMTLKNFATLLKDRREGN</sequence>
<evidence type="ECO:0000313" key="2">
    <source>
        <dbReference type="Proteomes" id="UP000235122"/>
    </source>
</evidence>
<dbReference type="EMBL" id="PKKO01000003">
    <property type="protein sequence ID" value="PKY72383.1"/>
    <property type="molecule type" value="Genomic_DNA"/>
</dbReference>
<organism evidence="1 2">
    <name type="scientific">Winkia neuii</name>
    <dbReference type="NCBI Taxonomy" id="33007"/>
    <lineage>
        <taxon>Bacteria</taxon>
        <taxon>Bacillati</taxon>
        <taxon>Actinomycetota</taxon>
        <taxon>Actinomycetes</taxon>
        <taxon>Actinomycetales</taxon>
        <taxon>Actinomycetaceae</taxon>
        <taxon>Winkia</taxon>
    </lineage>
</organism>
<gene>
    <name evidence="1" type="ORF">CYJ19_05945</name>
</gene>
<comment type="caution">
    <text evidence="1">The sequence shown here is derived from an EMBL/GenBank/DDBJ whole genome shotgun (WGS) entry which is preliminary data.</text>
</comment>
<dbReference type="RefSeq" id="WP_070454290.1">
    <property type="nucleotide sequence ID" value="NZ_JASOXK010000005.1"/>
</dbReference>
<dbReference type="SUPFAM" id="SSF52980">
    <property type="entry name" value="Restriction endonuclease-like"/>
    <property type="match status" value="1"/>
</dbReference>
<dbReference type="AlphaFoldDB" id="A0A2I1IMP9"/>
<proteinExistence type="predicted"/>
<evidence type="ECO:0000313" key="1">
    <source>
        <dbReference type="EMBL" id="PKY72383.1"/>
    </source>
</evidence>
<dbReference type="Pfam" id="PF09903">
    <property type="entry name" value="DUF2130"/>
    <property type="match status" value="1"/>
</dbReference>
<reference evidence="1 2" key="1">
    <citation type="submission" date="2017-12" db="EMBL/GenBank/DDBJ databases">
        <title>Phylogenetic diversity of female urinary microbiome.</title>
        <authorList>
            <person name="Thomas-White K."/>
            <person name="Wolfe A.J."/>
        </authorList>
    </citation>
    <scope>NUCLEOTIDE SEQUENCE [LARGE SCALE GENOMIC DNA]</scope>
    <source>
        <strain evidence="1 2">UMB0402</strain>
    </source>
</reference>
<dbReference type="Proteomes" id="UP000235122">
    <property type="component" value="Unassembled WGS sequence"/>
</dbReference>
<dbReference type="InterPro" id="IPR019219">
    <property type="entry name" value="DUF2130"/>
</dbReference>
<accession>A0A2I1IMP9</accession>
<protein>
    <submittedName>
        <fullName evidence="1">Uncharacterized protein</fullName>
    </submittedName>
</protein>